<dbReference type="PANTHER" id="PTHR15830:SF10">
    <property type="entry name" value="TELOMERE LENGTH REGULATION PROTEIN TEL2 HOMOLOG"/>
    <property type="match status" value="1"/>
</dbReference>
<evidence type="ECO:0000256" key="2">
    <source>
        <dbReference type="SAM" id="MobiDB-lite"/>
    </source>
</evidence>
<dbReference type="Gene3D" id="1.25.40.720">
    <property type="entry name" value="Telomere length regulation protein 2, C-terminal domain"/>
    <property type="match status" value="2"/>
</dbReference>
<reference evidence="5" key="1">
    <citation type="submission" date="2017-03" db="EMBL/GenBank/DDBJ databases">
        <title>Genomes of endolithic fungi from Antarctica.</title>
        <authorList>
            <person name="Coleine C."/>
            <person name="Masonjones S."/>
            <person name="Stajich J.E."/>
        </authorList>
    </citation>
    <scope>NUCLEOTIDE SEQUENCE [LARGE SCALE GENOMIC DNA]</scope>
    <source>
        <strain evidence="5">CCFEE 5527</strain>
    </source>
</reference>
<evidence type="ECO:0000259" key="3">
    <source>
        <dbReference type="Pfam" id="PF10193"/>
    </source>
</evidence>
<dbReference type="Pfam" id="PF10193">
    <property type="entry name" value="Telomere_reg-2"/>
    <property type="match status" value="1"/>
</dbReference>
<comment type="similarity">
    <text evidence="1">Belongs to the TEL2 family.</text>
</comment>
<evidence type="ECO:0000313" key="4">
    <source>
        <dbReference type="EMBL" id="OQN99456.1"/>
    </source>
</evidence>
<accession>A0A1V8SJX0</accession>
<feature type="compositionally biased region" description="Polar residues" evidence="2">
    <location>
        <begin position="754"/>
        <end position="766"/>
    </location>
</feature>
<dbReference type="GO" id="GO:0005829">
    <property type="term" value="C:cytosol"/>
    <property type="evidence" value="ECO:0007669"/>
    <property type="project" value="TreeGrafter"/>
</dbReference>
<dbReference type="InterPro" id="IPR019337">
    <property type="entry name" value="Telomere_length_regulation_dom"/>
</dbReference>
<dbReference type="EMBL" id="NAJO01000040">
    <property type="protein sequence ID" value="OQN99456.1"/>
    <property type="molecule type" value="Genomic_DNA"/>
</dbReference>
<feature type="compositionally biased region" description="Acidic residues" evidence="2">
    <location>
        <begin position="610"/>
        <end position="619"/>
    </location>
</feature>
<evidence type="ECO:0000256" key="1">
    <source>
        <dbReference type="ARBA" id="ARBA00006133"/>
    </source>
</evidence>
<gene>
    <name evidence="4" type="ORF">B0A48_14433</name>
</gene>
<dbReference type="InParanoid" id="A0A1V8SJX0"/>
<name>A0A1V8SJX0_9PEZI</name>
<organism evidence="4 5">
    <name type="scientific">Cryoendolithus antarcticus</name>
    <dbReference type="NCBI Taxonomy" id="1507870"/>
    <lineage>
        <taxon>Eukaryota</taxon>
        <taxon>Fungi</taxon>
        <taxon>Dikarya</taxon>
        <taxon>Ascomycota</taxon>
        <taxon>Pezizomycotina</taxon>
        <taxon>Dothideomycetes</taxon>
        <taxon>Dothideomycetidae</taxon>
        <taxon>Cladosporiales</taxon>
        <taxon>Cladosporiaceae</taxon>
        <taxon>Cryoendolithus</taxon>
    </lineage>
</organism>
<evidence type="ECO:0000313" key="5">
    <source>
        <dbReference type="Proteomes" id="UP000192596"/>
    </source>
</evidence>
<dbReference type="STRING" id="1507870.A0A1V8SJX0"/>
<feature type="compositionally biased region" description="Basic and acidic residues" evidence="2">
    <location>
        <begin position="600"/>
        <end position="609"/>
    </location>
</feature>
<protein>
    <recommendedName>
        <fullName evidence="3">Telomere length regulation protein conserved domain-containing protein</fullName>
    </recommendedName>
</protein>
<feature type="domain" description="Telomere length regulation protein conserved" evidence="3">
    <location>
        <begin position="629"/>
        <end position="739"/>
    </location>
</feature>
<dbReference type="GO" id="GO:0051083">
    <property type="term" value="P:'de novo' cotranslational protein folding"/>
    <property type="evidence" value="ECO:0007669"/>
    <property type="project" value="TreeGrafter"/>
</dbReference>
<dbReference type="InterPro" id="IPR051970">
    <property type="entry name" value="TEL2_Regulation"/>
</dbReference>
<sequence length="1004" mass="109575">MEDLLKAARTVDRNVSAKQNHLTAIDRTSEPLRSISKEPFDGSTTHPIPSKSALVFGRPRTAKEVLDILRAEPSPSQLIASLSALLEPASLDDVFEASCPGPLQAQIVNTLLTLIIPNCWSSSDREIKGLLRSSLSTVTAISAIVSSIQALIAQLNTKREAQDTGRCVDLISVLSEVLKPDNRVHEIYASLSSTSTAKVKLDLTWKSFANIIGSGKVLSVVAEAEDALPDTTLAKEHRWLATGSDYAAWLGRSIAYFAVTEHVSDDASTSQALSQLLARALTVGHALPFIAAFHTTLLQRLAESSHTPVTALRYTTQPLPAHSKRAFLEHTLRWLAPLISHHDTYHLAPASSSQGVSAAAYLVDELVANDQTMQHNLIPFVTDPTTSSTFPLAIRRAVFAVISRDEDDTLHTIFKDILRNFSDPLFIMHAPTIQQESMAQTLLVAAGYIHRTTPVALLTLVRSSGHMQGVSSRLDASNTRARWLGMIIGTALSGLVDKEGMKMNFGTDDMQTADAHWYLDLVKVDDDLGSRESLLKLTTQDIVARRPRPKHEKRTTTLPVIDGKPTFGPLGPPQAPVQQTEVEGAKVTEILDSSSEADDELKPYAKPDSDPEDSDEDATLVDRNKTRPPAYIRDLMTMLRDTENHGPFTLGLKHAASLTRRKIGFGKEVSDHAEELARILCSLQDPFDTDDFDELKLQALIAVVMSSPITIAPWLGRQAFVGEYSIAQRCVMLTALGLSGRELAGLQEPDGLNPVSSKPSFPSKQLPSHLHDTYTPPTRRLEAAHLSLEKSLIAPLALQAADQSTAHLNAVKVRTFSSRMATARTKRKELPNGLAKIFAQCYFTPLVRSYQKDVAAYGSGSVWVSAPFLLVTLLKTLALLLHASGPATLGLREVAEEFWQMLLALRVQALGDITVLEAVLFGFLTLLEVNTNKQQLADEFSRQLMETRDWVDMVFERTGASGLVDQDGTGEVAKVRTLAAGLLVRAGEIMEASRAAFMGGMSDF</sequence>
<comment type="caution">
    <text evidence="4">The sequence shown here is derived from an EMBL/GenBank/DDBJ whole genome shotgun (WGS) entry which is preliminary data.</text>
</comment>
<dbReference type="OrthoDB" id="10258062at2759"/>
<dbReference type="AlphaFoldDB" id="A0A1V8SJX0"/>
<dbReference type="InterPro" id="IPR038528">
    <property type="entry name" value="TEL2_C_sf"/>
</dbReference>
<dbReference type="Proteomes" id="UP000192596">
    <property type="component" value="Unassembled WGS sequence"/>
</dbReference>
<keyword evidence="5" id="KW-1185">Reference proteome</keyword>
<feature type="region of interest" description="Disordered" evidence="2">
    <location>
        <begin position="749"/>
        <end position="774"/>
    </location>
</feature>
<feature type="region of interest" description="Disordered" evidence="2">
    <location>
        <begin position="546"/>
        <end position="626"/>
    </location>
</feature>
<dbReference type="PANTHER" id="PTHR15830">
    <property type="entry name" value="TELOMERE LENGTH REGULATION PROTEIN TEL2 FAMILY MEMBER"/>
    <property type="match status" value="1"/>
</dbReference>
<dbReference type="GO" id="GO:0051879">
    <property type="term" value="F:Hsp90 protein binding"/>
    <property type="evidence" value="ECO:0007669"/>
    <property type="project" value="TreeGrafter"/>
</dbReference>
<proteinExistence type="inferred from homology"/>
<dbReference type="GO" id="GO:0042162">
    <property type="term" value="F:telomeric DNA binding"/>
    <property type="evidence" value="ECO:0007669"/>
    <property type="project" value="TreeGrafter"/>
</dbReference>